<organism evidence="1 2">
    <name type="scientific">Zhouia spongiae</name>
    <dbReference type="NCBI Taxonomy" id="2202721"/>
    <lineage>
        <taxon>Bacteria</taxon>
        <taxon>Pseudomonadati</taxon>
        <taxon>Bacteroidota</taxon>
        <taxon>Flavobacteriia</taxon>
        <taxon>Flavobacteriales</taxon>
        <taxon>Flavobacteriaceae</taxon>
        <taxon>Zhouia</taxon>
    </lineage>
</organism>
<gene>
    <name evidence="1" type="ORF">MQE36_07895</name>
</gene>
<evidence type="ECO:0000313" key="1">
    <source>
        <dbReference type="EMBL" id="UNZ00254.1"/>
    </source>
</evidence>
<proteinExistence type="predicted"/>
<dbReference type="Proteomes" id="UP000829476">
    <property type="component" value="Chromosome"/>
</dbReference>
<dbReference type="EMBL" id="CP094326">
    <property type="protein sequence ID" value="UNZ00254.1"/>
    <property type="molecule type" value="Genomic_DNA"/>
</dbReference>
<dbReference type="InterPro" id="IPR011047">
    <property type="entry name" value="Quinoprotein_ADH-like_sf"/>
</dbReference>
<evidence type="ECO:0000313" key="2">
    <source>
        <dbReference type="Proteomes" id="UP000829476"/>
    </source>
</evidence>
<keyword evidence="2" id="KW-1185">Reference proteome</keyword>
<dbReference type="SUPFAM" id="SSF50998">
    <property type="entry name" value="Quinoprotein alcohol dehydrogenase-like"/>
    <property type="match status" value="1"/>
</dbReference>
<protein>
    <submittedName>
        <fullName evidence="1">DUF3352 domain-containing protein</fullName>
    </submittedName>
</protein>
<dbReference type="PROSITE" id="PS51257">
    <property type="entry name" value="PROKAR_LIPOPROTEIN"/>
    <property type="match status" value="1"/>
</dbReference>
<dbReference type="RefSeq" id="WP_242938621.1">
    <property type="nucleotide sequence ID" value="NZ_CP094326.1"/>
</dbReference>
<accession>A0ABY3YR93</accession>
<reference evidence="1 2" key="1">
    <citation type="journal article" date="2018" name="Int. J. Syst. Evol. Microbiol.">
        <title>Zhouia spongiae sp. nov., isolated from a marine sponge.</title>
        <authorList>
            <person name="Zhuang L."/>
            <person name="Lin B."/>
            <person name="Qin F."/>
            <person name="Luo L."/>
        </authorList>
    </citation>
    <scope>NUCLEOTIDE SEQUENCE [LARGE SCALE GENOMIC DNA]</scope>
    <source>
        <strain evidence="1 2">HN-Y44</strain>
    </source>
</reference>
<sequence>MKKGLIVLILIVLSCTEEKNTRNNLIDYIPTNASAILMTDDLQLFFNDAKNNKLLNSLSENSLQGDLDKKLTSLKQIHPNGQSFISISEIGTKNFEYSIITRDHQNILKLDSVQKDSVKTIPYQDADIYLSKLKGTDFYYTTLDKNIFIGSSSQLLVENAIRNDGNEISDSEFLKLYEVSQKNSDAHFFLNHQRASSLISNVFPNHILKDIKQLGSWNSFDAVVTQNEIRLNGIAVSSDSLQHTLNIFKNTKPVSSSMAKIIPVESDYFLNATFSDYGQFSANAPLTYRERRSDSLFNSVTEIATVGLNESKVFILNTVDSNHLFQNLQKYIGEKTTFRAQNIYTLTEPALISQYFYPLVKDKNISYAAEIESYVIFSPDIKVLENIISNYQNNAVIENDPTFTDLMSNLADASSLLWVGNLDKLKTSGFIFNEDYRKVFSKVKTKAYKYAALQFIAETDYAHFNAIVKKKSAKAAVNMVSQVFSTKLNAPVLTPPQFVTNHRTKKKEVVAQDEQNNLYLIATDGKVLWKKELDGKIQGSIEQVDLYRNGRLQLAFVTTHSFYIIDRNGNDVNPFPIRFDNAITQPLAVFDYDGNKKYRFPIVQGNIISMYNKEAKKVNGFVFNKTSSPITALPKHLRIGNKDYLVFKEENGSLHILHRTGKNRINVKEKFDFSSNDIFEYNNTFATTGKSGELIQIDQNGKVTKTKLDLSENHVIDATSKTLVSLSENELTIKGNKAALDYGLYTAPKIFYLYDKIYVGITDTQANKVYLFDSNARLLPNFPIYGTSVADLNDIDNDKKIELTVKGEDDSVLVYRIN</sequence>
<name>A0ABY3YR93_9FLAO</name>